<feature type="domain" description="MobA/MobL protein" evidence="4">
    <location>
        <begin position="22"/>
        <end position="217"/>
    </location>
</feature>
<gene>
    <name evidence="5" type="primary">traA</name>
    <name evidence="5" type="ORF">SPHINGO391_150001</name>
</gene>
<dbReference type="CDD" id="cd17933">
    <property type="entry name" value="DEXSc_RecD-like"/>
    <property type="match status" value="1"/>
</dbReference>
<sequence length="1061" mass="116444">MQSVMAIYHFSAKVVSRANGSSAVASAAYRSASELHDDRLNRDHDFSNKAGVIHSEVMLPQGAPARLNDRTTLWNEVEAGEKRKDAQLAREVEFSIPREMNEKQGVALARDFVKAQFVDRGMVADLNVHWDKAKDGTPKPHAHVMMTMRDVGPEGFGKKNRDWNSTELLKDWREAWSAHVNERMAELGLEGRIDHRSYEAQGIGLEPQHKIGPAASRRPEQGLEAERIEDHARIARENGERIIANPNVALDGITRQQATFTTRDLATFAFRHSDGKEQFDQVMGAVRASPELVALGKDGRDQERFTSRDMIAVENRLERAGDELAGRGEHSVGDRHRDAAIGAAEARGLTMSGEQRDAFDHVTGGAGLASVVGYAGSGKSAMLGVAREAWEGQGYTVRGAALSGIAAENLEGGSGIRSRTIASLEHAWGQGREQLGPKDVLVVDEAGMIGSRQMERVLSQARDAGAKVVMVGDPEQLQAIEAGAAFRSVTERHGAAEITEIRRQREDWQRDATRALATGRTGEAIRAYDGKGMVHAADTREQARGELVDGWDRARQVEPGKSRIILTHTNAEVQSLNGEARDRLRASGDLGDDVTVKAERGDRQFATGDRIMFLRNERGMGVKNGTLATIERVSPEGMTVRLDDGRGVAFDTKDYAHVDHGYAATFHKSQGVTVDRAHVLATPGMDRHSAYVGMSRHRDDVQLHYGRDDFTDQRQLVRALSRDRGKDMAGDYAKPEQDQAQAFADRREIRFPELARQVVEKVRAKARGMFDGFRPKPAVAEEKEGAINTARDHGQGGPINTTSKGSQAKAIERYARAGADIGRMLEKGLPVLAHQEQALVKAGDALDQVRPHAARDLASALARDPKLIEQAAGGNTSGAAKAMETERQVRIDPEKRAGRFVEQWQGMMEARASMERAGDHAGAEKIGKRMEGIAGGLAKVIMQSCRGNSCMAHGDAYLIQRHDDVTSSIHAGNAGALFGIDHDAAIVAQLGTELLRKGVIAVRTQRWVDRVKLQFCLIGQTQRDVFFREIDLVERTWRDSDTCLLQRPAVASLKFEILVRH</sequence>
<evidence type="ECO:0000313" key="5">
    <source>
        <dbReference type="EMBL" id="VVS97128.1"/>
    </source>
</evidence>
<dbReference type="NCBIfam" id="TIGR02768">
    <property type="entry name" value="TraA_Ti"/>
    <property type="match status" value="1"/>
</dbReference>
<feature type="region of interest" description="Disordered" evidence="3">
    <location>
        <begin position="789"/>
        <end position="808"/>
    </location>
</feature>
<evidence type="ECO:0000256" key="3">
    <source>
        <dbReference type="SAM" id="MobiDB-lite"/>
    </source>
</evidence>
<dbReference type="Gene3D" id="2.30.30.940">
    <property type="match status" value="1"/>
</dbReference>
<dbReference type="InterPro" id="IPR005053">
    <property type="entry name" value="MobA_MobL"/>
</dbReference>
<dbReference type="InterPro" id="IPR014136">
    <property type="entry name" value="TraA_Ti"/>
</dbReference>
<dbReference type="Gene3D" id="3.40.50.300">
    <property type="entry name" value="P-loop containing nucleotide triphosphate hydrolases"/>
    <property type="match status" value="2"/>
</dbReference>
<evidence type="ECO:0000259" key="4">
    <source>
        <dbReference type="Pfam" id="PF03389"/>
    </source>
</evidence>
<organism evidence="5 6">
    <name type="scientific">Sphingomonas aurantiaca</name>
    <dbReference type="NCBI Taxonomy" id="185949"/>
    <lineage>
        <taxon>Bacteria</taxon>
        <taxon>Pseudomonadati</taxon>
        <taxon>Pseudomonadota</taxon>
        <taxon>Alphaproteobacteria</taxon>
        <taxon>Sphingomonadales</taxon>
        <taxon>Sphingomonadaceae</taxon>
        <taxon>Sphingomonas</taxon>
    </lineage>
</organism>
<dbReference type="NCBIfam" id="NF041496">
    <property type="entry name" value="MobQ"/>
    <property type="match status" value="1"/>
</dbReference>
<evidence type="ECO:0000256" key="1">
    <source>
        <dbReference type="ARBA" id="ARBA00010873"/>
    </source>
</evidence>
<dbReference type="Pfam" id="PF13604">
    <property type="entry name" value="AAA_30"/>
    <property type="match status" value="1"/>
</dbReference>
<dbReference type="SUPFAM" id="SSF52540">
    <property type="entry name" value="P-loop containing nucleoside triphosphate hydrolases"/>
    <property type="match status" value="2"/>
</dbReference>
<dbReference type="NCBIfam" id="NF010464">
    <property type="entry name" value="PRK13889.1"/>
    <property type="match status" value="1"/>
</dbReference>
<dbReference type="Gene3D" id="3.30.930.30">
    <property type="match status" value="1"/>
</dbReference>
<evidence type="ECO:0000256" key="2">
    <source>
        <dbReference type="ARBA" id="ARBA00022971"/>
    </source>
</evidence>
<dbReference type="Pfam" id="PF03389">
    <property type="entry name" value="MobA_MobL"/>
    <property type="match status" value="1"/>
</dbReference>
<dbReference type="InterPro" id="IPR027417">
    <property type="entry name" value="P-loop_NTPase"/>
</dbReference>
<comment type="similarity">
    <text evidence="1">Belongs to the MobA/MobL family.</text>
</comment>
<dbReference type="Proteomes" id="UP000326857">
    <property type="component" value="Unassembled WGS sequence"/>
</dbReference>
<dbReference type="EMBL" id="CABVLI010000007">
    <property type="protein sequence ID" value="VVS97128.1"/>
    <property type="molecule type" value="Genomic_DNA"/>
</dbReference>
<dbReference type="AlphaFoldDB" id="A0A5E7XXB0"/>
<protein>
    <submittedName>
        <fullName evidence="5">Conjugal transfer protein TraA</fullName>
    </submittedName>
</protein>
<reference evidence="5 6" key="1">
    <citation type="submission" date="2019-09" db="EMBL/GenBank/DDBJ databases">
        <authorList>
            <person name="Dittami M. S."/>
        </authorList>
    </citation>
    <scope>NUCLEOTIDE SEQUENCE [LARGE SCALE GENOMIC DNA]</scope>
    <source>
        <strain evidence="5">SPHINGO391</strain>
    </source>
</reference>
<name>A0A5E7XXB0_9SPHN</name>
<proteinExistence type="inferred from homology"/>
<dbReference type="CDD" id="cd18809">
    <property type="entry name" value="SF1_C_RecD"/>
    <property type="match status" value="1"/>
</dbReference>
<evidence type="ECO:0000313" key="6">
    <source>
        <dbReference type="Proteomes" id="UP000326857"/>
    </source>
</evidence>
<accession>A0A5E7XXB0</accession>
<keyword evidence="2" id="KW-0184">Conjugation</keyword>